<evidence type="ECO:0000313" key="2">
    <source>
        <dbReference type="EMBL" id="MFD2457394.1"/>
    </source>
</evidence>
<dbReference type="NCBIfam" id="NF038175">
    <property type="entry name" value="IniB_NTERM"/>
    <property type="match status" value="1"/>
</dbReference>
<evidence type="ECO:0000313" key="3">
    <source>
        <dbReference type="Proteomes" id="UP001597419"/>
    </source>
</evidence>
<name>A0ABW5G7Y8_9PSEU</name>
<organism evidence="2 3">
    <name type="scientific">Amycolatopsis samaneae</name>
    <dbReference type="NCBI Taxonomy" id="664691"/>
    <lineage>
        <taxon>Bacteria</taxon>
        <taxon>Bacillati</taxon>
        <taxon>Actinomycetota</taxon>
        <taxon>Actinomycetes</taxon>
        <taxon>Pseudonocardiales</taxon>
        <taxon>Pseudonocardiaceae</taxon>
        <taxon>Amycolatopsis</taxon>
    </lineage>
</organism>
<gene>
    <name evidence="2" type="ORF">ACFSYJ_02240</name>
</gene>
<accession>A0ABW5G7Y8</accession>
<proteinExistence type="predicted"/>
<reference evidence="3" key="1">
    <citation type="journal article" date="2019" name="Int. J. Syst. Evol. Microbiol.">
        <title>The Global Catalogue of Microorganisms (GCM) 10K type strain sequencing project: providing services to taxonomists for standard genome sequencing and annotation.</title>
        <authorList>
            <consortium name="The Broad Institute Genomics Platform"/>
            <consortium name="The Broad Institute Genome Sequencing Center for Infectious Disease"/>
            <person name="Wu L."/>
            <person name="Ma J."/>
        </authorList>
    </citation>
    <scope>NUCLEOTIDE SEQUENCE [LARGE SCALE GENOMIC DNA]</scope>
    <source>
        <strain evidence="3">CGMCC 4.7643</strain>
    </source>
</reference>
<sequence length="345" mass="33514">MRSAQTLHDFTLNLLSNPAALQAFGTDPQQALAAAGLDDVSAADVHEVIPLVLDYVPVDNPGGLGGVPQFGDLTERADVPQEGLQGAIAQLQALTAGLGLPAAPELPGTELPGVPAGVPSVPTVPAVPGTPDLGLHAPAMPHLPGEADVTNAAAGVTALAHDPAAAFGHAGDLAHGLDAAPAVPAVPATPALDEVAGHAEHARGELGDAGHGAGLPVPGELPNPAGHVPGAGELTGALGGGHVGDLTGGLQHATETAKHFGGELGHAGSNFGTQIANAAHNGVTHNDTGIAHNGAGDVTSSVGDGAGVSGVHDVVSASGNDLGHNDLGHVHTGDIASGNDVHISF</sequence>
<dbReference type="RefSeq" id="WP_345388672.1">
    <property type="nucleotide sequence ID" value="NZ_BAABHG010000003.1"/>
</dbReference>
<feature type="region of interest" description="Disordered" evidence="1">
    <location>
        <begin position="204"/>
        <end position="240"/>
    </location>
</feature>
<dbReference type="EMBL" id="JBHUKU010000002">
    <property type="protein sequence ID" value="MFD2457394.1"/>
    <property type="molecule type" value="Genomic_DNA"/>
</dbReference>
<evidence type="ECO:0000256" key="1">
    <source>
        <dbReference type="SAM" id="MobiDB-lite"/>
    </source>
</evidence>
<keyword evidence="3" id="KW-1185">Reference proteome</keyword>
<comment type="caution">
    <text evidence="2">The sequence shown here is derived from an EMBL/GenBank/DDBJ whole genome shotgun (WGS) entry which is preliminary data.</text>
</comment>
<dbReference type="Proteomes" id="UP001597419">
    <property type="component" value="Unassembled WGS sequence"/>
</dbReference>
<feature type="region of interest" description="Disordered" evidence="1">
    <location>
        <begin position="283"/>
        <end position="304"/>
    </location>
</feature>
<protein>
    <submittedName>
        <fullName evidence="2">IniB N-terminal domain-containing protein</fullName>
    </submittedName>
</protein>
<dbReference type="InterPro" id="IPR049709">
    <property type="entry name" value="IniB-like_N"/>
</dbReference>